<feature type="binding site" evidence="3">
    <location>
        <position position="94"/>
    </location>
    <ligand>
        <name>Zn(2+)</name>
        <dbReference type="ChEBI" id="CHEBI:29105"/>
        <label>2</label>
    </ligand>
</feature>
<dbReference type="PANTHER" id="PTHR32494:SF5">
    <property type="entry name" value="ALLANTOATE AMIDOHYDROLASE"/>
    <property type="match status" value="1"/>
</dbReference>
<name>A0A1G9LXD4_9FIRM</name>
<dbReference type="EMBL" id="FNGO01000007">
    <property type="protein sequence ID" value="SDL66075.1"/>
    <property type="molecule type" value="Genomic_DNA"/>
</dbReference>
<feature type="domain" description="Peptidase M20 dimerisation" evidence="4">
    <location>
        <begin position="216"/>
        <end position="312"/>
    </location>
</feature>
<evidence type="ECO:0000313" key="6">
    <source>
        <dbReference type="Proteomes" id="UP000199476"/>
    </source>
</evidence>
<evidence type="ECO:0000259" key="4">
    <source>
        <dbReference type="Pfam" id="PF07687"/>
    </source>
</evidence>
<keyword evidence="6" id="KW-1185">Reference proteome</keyword>
<evidence type="ECO:0000313" key="5">
    <source>
        <dbReference type="EMBL" id="SDL66075.1"/>
    </source>
</evidence>
<keyword evidence="3" id="KW-0862">Zinc</keyword>
<accession>A0A1G9LXD4</accession>
<dbReference type="NCBIfam" id="TIGR01879">
    <property type="entry name" value="hydantase"/>
    <property type="match status" value="1"/>
</dbReference>
<dbReference type="OrthoDB" id="9808195at2"/>
<dbReference type="CDD" id="cd03884">
    <property type="entry name" value="M20_bAS"/>
    <property type="match status" value="1"/>
</dbReference>
<evidence type="ECO:0000256" key="3">
    <source>
        <dbReference type="PIRSR" id="PIRSR001235-1"/>
    </source>
</evidence>
<evidence type="ECO:0000256" key="1">
    <source>
        <dbReference type="ARBA" id="ARBA00006153"/>
    </source>
</evidence>
<dbReference type="Pfam" id="PF01546">
    <property type="entry name" value="Peptidase_M20"/>
    <property type="match status" value="1"/>
</dbReference>
<feature type="binding site" evidence="3">
    <location>
        <position position="386"/>
    </location>
    <ligand>
        <name>Zn(2+)</name>
        <dbReference type="ChEBI" id="CHEBI:29105"/>
        <label>2</label>
    </ligand>
</feature>
<keyword evidence="3" id="KW-0479">Metal-binding</keyword>
<dbReference type="AlphaFoldDB" id="A0A1G9LXD4"/>
<dbReference type="NCBIfam" id="NF006771">
    <property type="entry name" value="PRK09290.1-5"/>
    <property type="match status" value="1"/>
</dbReference>
<dbReference type="PIRSF" id="PIRSF001235">
    <property type="entry name" value="Amidase_carbamoylase"/>
    <property type="match status" value="1"/>
</dbReference>
<feature type="binding site" evidence="3">
    <location>
        <position position="129"/>
    </location>
    <ligand>
        <name>Zn(2+)</name>
        <dbReference type="ChEBI" id="CHEBI:29105"/>
        <label>2</label>
    </ligand>
</feature>
<dbReference type="RefSeq" id="WP_089759304.1">
    <property type="nucleotide sequence ID" value="NZ_FNGO01000007.1"/>
</dbReference>
<dbReference type="Proteomes" id="UP000199476">
    <property type="component" value="Unassembled WGS sequence"/>
</dbReference>
<protein>
    <submittedName>
        <fullName evidence="5">Allantoate deiminase</fullName>
    </submittedName>
</protein>
<proteinExistence type="inferred from homology"/>
<sequence length="412" mass="44822">MNVKKERIARDIEALAEFTATPGQGVTRFSLTEEDREAREYIKKKMREAGLEVREDQAGNVIGRRAGSGDQKAELPAVMLGSHFDSVRQGGRFDGTAGVVAALEVARVLEEQEITTDHPLEFVALIEEEGSRFGSGLYGSRAMTGRVAREELEESYDEQGISFAEALEDFGFPPEKVKEARRSPEEIAVFLELHNELGPLLEAEDKEVGIVDKIVGITHLNVSVTGSPDHAGTTPMDMRRDPLAAVGHIFGRIEELALETGEGTVATVGNVDVSPGATNVIPGRVEFTVDIRSKNMEDVENISSELTEIMDGICQQNSLEYEIEEMISVEPTGMSGEIIDIMQDKAENADISCLTMDSGAGHDAMMMADIAKTGMIFVPSRDGQGHSPEEWTDMEDLAAGTELLFLTVTEIA</sequence>
<dbReference type="InterPro" id="IPR036264">
    <property type="entry name" value="Bact_exopeptidase_dim_dom"/>
</dbReference>
<dbReference type="SUPFAM" id="SSF53187">
    <property type="entry name" value="Zn-dependent exopeptidases"/>
    <property type="match status" value="1"/>
</dbReference>
<evidence type="ECO:0000256" key="2">
    <source>
        <dbReference type="ARBA" id="ARBA00022801"/>
    </source>
</evidence>
<organism evidence="5 6">
    <name type="scientific">Halarsenatibacter silvermanii</name>
    <dbReference type="NCBI Taxonomy" id="321763"/>
    <lineage>
        <taxon>Bacteria</taxon>
        <taxon>Bacillati</taxon>
        <taxon>Bacillota</taxon>
        <taxon>Clostridia</taxon>
        <taxon>Halanaerobiales</taxon>
        <taxon>Halarsenatibacteraceae</taxon>
        <taxon>Halarsenatibacter</taxon>
    </lineage>
</organism>
<feature type="binding site" evidence="3">
    <location>
        <position position="83"/>
    </location>
    <ligand>
        <name>Zn(2+)</name>
        <dbReference type="ChEBI" id="CHEBI:29105"/>
        <label>1</label>
    </ligand>
</feature>
<dbReference type="GO" id="GO:0016813">
    <property type="term" value="F:hydrolase activity, acting on carbon-nitrogen (but not peptide) bonds, in linear amidines"/>
    <property type="evidence" value="ECO:0007669"/>
    <property type="project" value="InterPro"/>
</dbReference>
<dbReference type="Gene3D" id="3.30.70.360">
    <property type="match status" value="1"/>
</dbReference>
<dbReference type="InterPro" id="IPR002933">
    <property type="entry name" value="Peptidase_M20"/>
</dbReference>
<dbReference type="GO" id="GO:0046872">
    <property type="term" value="F:metal ion binding"/>
    <property type="evidence" value="ECO:0007669"/>
    <property type="project" value="UniProtKB-KW"/>
</dbReference>
<feature type="binding site" evidence="3">
    <location>
        <position position="94"/>
    </location>
    <ligand>
        <name>Zn(2+)</name>
        <dbReference type="ChEBI" id="CHEBI:29105"/>
        <label>1</label>
    </ligand>
</feature>
<dbReference type="PANTHER" id="PTHR32494">
    <property type="entry name" value="ALLANTOATE DEIMINASE-RELATED"/>
    <property type="match status" value="1"/>
</dbReference>
<reference evidence="5 6" key="1">
    <citation type="submission" date="2016-10" db="EMBL/GenBank/DDBJ databases">
        <authorList>
            <person name="de Groot N.N."/>
        </authorList>
    </citation>
    <scope>NUCLEOTIDE SEQUENCE [LARGE SCALE GENOMIC DNA]</scope>
    <source>
        <strain evidence="5 6">SLAS-1</strain>
    </source>
</reference>
<dbReference type="InterPro" id="IPR011650">
    <property type="entry name" value="Peptidase_M20_dimer"/>
</dbReference>
<dbReference type="STRING" id="321763.SAMN04488692_10726"/>
<comment type="cofactor">
    <cofactor evidence="3">
        <name>Zn(2+)</name>
        <dbReference type="ChEBI" id="CHEBI:29105"/>
    </cofactor>
    <text evidence="3">Binds 2 Zn(2+) ions per subunit.</text>
</comment>
<dbReference type="SUPFAM" id="SSF55031">
    <property type="entry name" value="Bacterial exopeptidase dimerisation domain"/>
    <property type="match status" value="1"/>
</dbReference>
<feature type="binding site" evidence="3">
    <location>
        <position position="194"/>
    </location>
    <ligand>
        <name>Zn(2+)</name>
        <dbReference type="ChEBI" id="CHEBI:29105"/>
        <label>1</label>
    </ligand>
</feature>
<comment type="similarity">
    <text evidence="1">Belongs to the peptidase M20 family.</text>
</comment>
<dbReference type="InterPro" id="IPR010158">
    <property type="entry name" value="Amidase_Cbmase"/>
</dbReference>
<keyword evidence="2" id="KW-0378">Hydrolase</keyword>
<gene>
    <name evidence="5" type="ORF">SAMN04488692_10726</name>
</gene>
<dbReference type="Pfam" id="PF07687">
    <property type="entry name" value="M20_dimer"/>
    <property type="match status" value="1"/>
</dbReference>
<dbReference type="Gene3D" id="3.40.630.10">
    <property type="entry name" value="Zn peptidases"/>
    <property type="match status" value="1"/>
</dbReference>